<dbReference type="InterPro" id="IPR006461">
    <property type="entry name" value="PLAC_motif_containing"/>
</dbReference>
<gene>
    <name evidence="2" type="ORF">V1264_009266</name>
</gene>
<keyword evidence="3" id="KW-1185">Reference proteome</keyword>
<dbReference type="PANTHER" id="PTHR15907">
    <property type="entry name" value="DUF614 FAMILY PROTEIN-RELATED"/>
    <property type="match status" value="1"/>
</dbReference>
<dbReference type="AlphaFoldDB" id="A0AAN9AR22"/>
<dbReference type="NCBIfam" id="TIGR01571">
    <property type="entry name" value="A_thal_Cys_rich"/>
    <property type="match status" value="1"/>
</dbReference>
<comment type="caution">
    <text evidence="2">The sequence shown here is derived from an EMBL/GenBank/DDBJ whole genome shotgun (WGS) entry which is preliminary data.</text>
</comment>
<protein>
    <submittedName>
        <fullName evidence="2">Uncharacterized protein</fullName>
    </submittedName>
</protein>
<name>A0AAN9AR22_9CAEN</name>
<organism evidence="2 3">
    <name type="scientific">Littorina saxatilis</name>
    <dbReference type="NCBI Taxonomy" id="31220"/>
    <lineage>
        <taxon>Eukaryota</taxon>
        <taxon>Metazoa</taxon>
        <taxon>Spiralia</taxon>
        <taxon>Lophotrochozoa</taxon>
        <taxon>Mollusca</taxon>
        <taxon>Gastropoda</taxon>
        <taxon>Caenogastropoda</taxon>
        <taxon>Littorinimorpha</taxon>
        <taxon>Littorinoidea</taxon>
        <taxon>Littorinidae</taxon>
        <taxon>Littorina</taxon>
    </lineage>
</organism>
<reference evidence="2 3" key="1">
    <citation type="submission" date="2024-02" db="EMBL/GenBank/DDBJ databases">
        <title>Chromosome-scale genome assembly of the rough periwinkle Littorina saxatilis.</title>
        <authorList>
            <person name="De Jode A."/>
            <person name="Faria R."/>
            <person name="Formenti G."/>
            <person name="Sims Y."/>
            <person name="Smith T.P."/>
            <person name="Tracey A."/>
            <person name="Wood J.M.D."/>
            <person name="Zagrodzka Z.B."/>
            <person name="Johannesson K."/>
            <person name="Butlin R.K."/>
            <person name="Leder E.H."/>
        </authorList>
    </citation>
    <scope>NUCLEOTIDE SEQUENCE [LARGE SCALE GENOMIC DNA]</scope>
    <source>
        <strain evidence="2">Snail1</strain>
        <tissue evidence="2">Muscle</tissue>
    </source>
</reference>
<accession>A0AAN9AR22</accession>
<evidence type="ECO:0000313" key="3">
    <source>
        <dbReference type="Proteomes" id="UP001374579"/>
    </source>
</evidence>
<proteinExistence type="inferred from homology"/>
<dbReference type="Pfam" id="PF04749">
    <property type="entry name" value="PLAC8"/>
    <property type="match status" value="1"/>
</dbReference>
<comment type="similarity">
    <text evidence="1">Belongs to the cornifelin family.</text>
</comment>
<evidence type="ECO:0000313" key="2">
    <source>
        <dbReference type="EMBL" id="KAK7091605.1"/>
    </source>
</evidence>
<evidence type="ECO:0000256" key="1">
    <source>
        <dbReference type="ARBA" id="ARBA00009024"/>
    </source>
</evidence>
<dbReference type="Proteomes" id="UP001374579">
    <property type="component" value="Unassembled WGS sequence"/>
</dbReference>
<sequence>MESYELKPEQQQGCNEQQPMTSQLLATLQPTNYVPASPQDYYQPPQVLQQPTYQHNTVVVTQQQAPRVVSSRDWTSGLYGCFDDVGICFGVICCYDYASFEVVRDTGENPCLPCCLLSWLTALRATVRTQLGIQGSICNDCLVDTCCHCCALCQLKREVKFAKQNGLM</sequence>
<dbReference type="EMBL" id="JBAMIC010000022">
    <property type="protein sequence ID" value="KAK7091605.1"/>
    <property type="molecule type" value="Genomic_DNA"/>
</dbReference>